<dbReference type="RefSeq" id="WP_070802030.1">
    <property type="nucleotide sequence ID" value="NZ_MLTE01000010.1"/>
</dbReference>
<reference evidence="9" key="1">
    <citation type="submission" date="2016-09" db="EMBL/GenBank/DDBJ databases">
        <title>Whole genome sequencing of Salmonella enterica.</title>
        <authorList>
            <person name="Bell R."/>
        </authorList>
    </citation>
    <scope>NUCLEOTIDE SEQUENCE [LARGE SCALE GENOMIC DNA]</scope>
    <source>
        <strain evidence="9">CFSAN044929</strain>
    </source>
</reference>
<evidence type="ECO:0000256" key="3">
    <source>
        <dbReference type="ARBA" id="ARBA00023163"/>
    </source>
</evidence>
<dbReference type="PANTHER" id="PTHR30514:SF17">
    <property type="entry name" value="HTH-TYPE TRANSCRIPTIONAL REGULATOR MURR"/>
    <property type="match status" value="1"/>
</dbReference>
<reference evidence="6" key="2">
    <citation type="submission" date="2018-08" db="EMBL/GenBank/DDBJ databases">
        <authorList>
            <consortium name="GenomeTrakr network: Whole genome sequencing for foodborne pathogen traceback"/>
        </authorList>
    </citation>
    <scope>NUCLEOTIDE SEQUENCE [LARGE SCALE GENOMIC DNA]</scope>
    <source>
        <strain evidence="8">CFSAN048114</strain>
        <strain evidence="7">FLUFL-1338</strain>
        <strain evidence="6">FLUFL-367</strain>
    </source>
</reference>
<organism evidence="9">
    <name type="scientific">Salmonella enterica</name>
    <name type="common">Salmonella choleraesuis</name>
    <dbReference type="NCBI Taxonomy" id="28901"/>
    <lineage>
        <taxon>Bacteria</taxon>
        <taxon>Pseudomonadati</taxon>
        <taxon>Pseudomonadota</taxon>
        <taxon>Gammaproteobacteria</taxon>
        <taxon>Enterobacterales</taxon>
        <taxon>Enterobacteriaceae</taxon>
        <taxon>Salmonella</taxon>
    </lineage>
</organism>
<dbReference type="Pfam" id="PF01380">
    <property type="entry name" value="SIS"/>
    <property type="match status" value="1"/>
</dbReference>
<proteinExistence type="predicted"/>
<dbReference type="EMBL" id="AAACVH010000003">
    <property type="protein sequence ID" value="EAA8664251.1"/>
    <property type="molecule type" value="Genomic_DNA"/>
</dbReference>
<feature type="domain" description="HTH rpiR-type" evidence="4">
    <location>
        <begin position="1"/>
        <end position="77"/>
    </location>
</feature>
<dbReference type="PANTHER" id="PTHR30514">
    <property type="entry name" value="GLUCOKINASE"/>
    <property type="match status" value="1"/>
</dbReference>
<dbReference type="InterPro" id="IPR047640">
    <property type="entry name" value="RpiR-like"/>
</dbReference>
<dbReference type="Proteomes" id="UP000885283">
    <property type="component" value="Unassembled WGS sequence"/>
</dbReference>
<dbReference type="SUPFAM" id="SSF46689">
    <property type="entry name" value="Homeodomain-like"/>
    <property type="match status" value="1"/>
</dbReference>
<dbReference type="Gene3D" id="3.40.50.10490">
    <property type="entry name" value="Glucose-6-phosphate isomerase like protein, domain 1"/>
    <property type="match status" value="1"/>
</dbReference>
<dbReference type="SUPFAM" id="SSF53697">
    <property type="entry name" value="SIS domain"/>
    <property type="match status" value="1"/>
</dbReference>
<evidence type="ECO:0000259" key="4">
    <source>
        <dbReference type="PROSITE" id="PS51071"/>
    </source>
</evidence>
<accession>A0A3F3J3J7</accession>
<dbReference type="EMBL" id="MLTE01000010">
    <property type="protein sequence ID" value="OHJ51146.1"/>
    <property type="molecule type" value="Genomic_DNA"/>
</dbReference>
<sequence length="283" mass="31624">MSYIRKLEANLKNYAEKERKIALYILNNIDTFKNCSSHSMALTLNIAQSSITKFAKKLGARGFTDLKMLLIEENGRAKNSTKGKNLHTTIQNDDPYNIIAEKLIAEKITALKQSTEHIDFANFEKIINIIHSSRRIQIMGIGGSALAAKDLAFKLLKIGYNAICEIDSHVQITVAQSLKKQDLQIVISYSGNKKEILLAAKTAKANGAKIIAITSLAQNPLRELADYILETVSNEDEWRSSSISSRTAQNCITDLIFVCLLQINDIRSLSMIQRSHDLINKLE</sequence>
<evidence type="ECO:0000313" key="8">
    <source>
        <dbReference type="EMBL" id="MIV45352.1"/>
    </source>
</evidence>
<keyword evidence="3" id="KW-0804">Transcription</keyword>
<dbReference type="CDD" id="cd05013">
    <property type="entry name" value="SIS_RpiR"/>
    <property type="match status" value="1"/>
</dbReference>
<evidence type="ECO:0000313" key="9">
    <source>
        <dbReference type="EMBL" id="OHJ51146.1"/>
    </source>
</evidence>
<dbReference type="InterPro" id="IPR036388">
    <property type="entry name" value="WH-like_DNA-bd_sf"/>
</dbReference>
<dbReference type="Gene3D" id="1.10.10.10">
    <property type="entry name" value="Winged helix-like DNA-binding domain superfamily/Winged helix DNA-binding domain"/>
    <property type="match status" value="1"/>
</dbReference>
<evidence type="ECO:0000256" key="1">
    <source>
        <dbReference type="ARBA" id="ARBA00023015"/>
    </source>
</evidence>
<dbReference type="InterPro" id="IPR046348">
    <property type="entry name" value="SIS_dom_sf"/>
</dbReference>
<dbReference type="GO" id="GO:1901135">
    <property type="term" value="P:carbohydrate derivative metabolic process"/>
    <property type="evidence" value="ECO:0007669"/>
    <property type="project" value="InterPro"/>
</dbReference>
<dbReference type="EMBL" id="RSMR01000016">
    <property type="protein sequence ID" value="MIK93076.1"/>
    <property type="molecule type" value="Genomic_DNA"/>
</dbReference>
<dbReference type="InterPro" id="IPR009057">
    <property type="entry name" value="Homeodomain-like_sf"/>
</dbReference>
<comment type="caution">
    <text evidence="9">The sequence shown here is derived from an EMBL/GenBank/DDBJ whole genome shotgun (WGS) entry which is preliminary data.</text>
</comment>
<dbReference type="InterPro" id="IPR000281">
    <property type="entry name" value="HTH_RpiR"/>
</dbReference>
<dbReference type="PROSITE" id="PS51071">
    <property type="entry name" value="HTH_RPIR"/>
    <property type="match status" value="1"/>
</dbReference>
<evidence type="ECO:0000259" key="5">
    <source>
        <dbReference type="PROSITE" id="PS51464"/>
    </source>
</evidence>
<feature type="domain" description="SIS" evidence="5">
    <location>
        <begin position="126"/>
        <end position="266"/>
    </location>
</feature>
<dbReference type="GO" id="GO:0003700">
    <property type="term" value="F:DNA-binding transcription factor activity"/>
    <property type="evidence" value="ECO:0007669"/>
    <property type="project" value="InterPro"/>
</dbReference>
<dbReference type="InterPro" id="IPR035472">
    <property type="entry name" value="RpiR-like_SIS"/>
</dbReference>
<dbReference type="Proteomes" id="UP000839834">
    <property type="component" value="Unassembled WGS sequence"/>
</dbReference>
<dbReference type="InterPro" id="IPR001347">
    <property type="entry name" value="SIS_dom"/>
</dbReference>
<dbReference type="Proteomes" id="UP000866740">
    <property type="component" value="Unassembled WGS sequence"/>
</dbReference>
<dbReference type="GO" id="GO:0003677">
    <property type="term" value="F:DNA binding"/>
    <property type="evidence" value="ECO:0007669"/>
    <property type="project" value="UniProtKB-KW"/>
</dbReference>
<name>A0A3F3J3J7_SALER</name>
<keyword evidence="2" id="KW-0238">DNA-binding</keyword>
<evidence type="ECO:0000256" key="2">
    <source>
        <dbReference type="ARBA" id="ARBA00023125"/>
    </source>
</evidence>
<gene>
    <name evidence="8" type="ORF">A7E06_17950</name>
    <name evidence="9" type="ORF">A7S51_15590</name>
    <name evidence="7" type="ORF">KO51_16370</name>
    <name evidence="6" type="ORF">NL99_03965</name>
</gene>
<dbReference type="EMBL" id="RSUV01000014">
    <property type="protein sequence ID" value="MIV45352.1"/>
    <property type="molecule type" value="Genomic_DNA"/>
</dbReference>
<protein>
    <submittedName>
        <fullName evidence="6">SIS domain-containing protein</fullName>
    </submittedName>
    <submittedName>
        <fullName evidence="9">Transcriptional regulator MurR</fullName>
    </submittedName>
</protein>
<dbReference type="AlphaFoldDB" id="A0A3F3J3J7"/>
<evidence type="ECO:0000313" key="7">
    <source>
        <dbReference type="EMBL" id="MIK93076.1"/>
    </source>
</evidence>
<dbReference type="Pfam" id="PF01418">
    <property type="entry name" value="HTH_6"/>
    <property type="match status" value="1"/>
</dbReference>
<keyword evidence="1" id="KW-0805">Transcription regulation</keyword>
<evidence type="ECO:0000313" key="6">
    <source>
        <dbReference type="EMBL" id="EAA8664251.1"/>
    </source>
</evidence>
<dbReference type="Proteomes" id="UP000839530">
    <property type="component" value="Unassembled WGS sequence"/>
</dbReference>
<dbReference type="PROSITE" id="PS51464">
    <property type="entry name" value="SIS"/>
    <property type="match status" value="1"/>
</dbReference>
<dbReference type="GO" id="GO:0097367">
    <property type="term" value="F:carbohydrate derivative binding"/>
    <property type="evidence" value="ECO:0007669"/>
    <property type="project" value="InterPro"/>
</dbReference>